<dbReference type="SUPFAM" id="SSF53474">
    <property type="entry name" value="alpha/beta-Hydrolases"/>
    <property type="match status" value="1"/>
</dbReference>
<dbReference type="GO" id="GO:0044545">
    <property type="term" value="C:NSL complex"/>
    <property type="evidence" value="ECO:0007669"/>
    <property type="project" value="TreeGrafter"/>
</dbReference>
<proteinExistence type="predicted"/>
<name>A0A6G0Z0F5_APHCR</name>
<dbReference type="PANTHER" id="PTHR13136:SF16">
    <property type="entry name" value="KAT8 REGULATORY NSL COMPLEX SUBUNIT 3"/>
    <property type="match status" value="1"/>
</dbReference>
<feature type="region of interest" description="Disordered" evidence="1">
    <location>
        <begin position="554"/>
        <end position="574"/>
    </location>
</feature>
<keyword evidence="4" id="KW-1185">Reference proteome</keyword>
<sequence length="873" mass="99164">MLVSSMKSLFCLSRFSNDYIIFLSPSANFSFYYSYNNCETSSDSTTFKMDSDVDSELKSDFTSYLDHISQRKKYQHNATLTEHSYSSSEYQQDSLCSTIQTLFIHRFVQNENSTDEIDVETIDKDVKLLTYRPEVEPKSIESYKNSKLPRDPETWEDNINKQRWNKLERTLFERALSILYSNRLSRLTYEGTVQEYVQKIISTEKSVAEMHHLLTNYTHWDISLSQWLHGLFISNLPDDYLASYIDILEKLKQIAPTFVNDMISANSIGRSKEEIKSKSINLDEPVDPFNYMLITYPPLKLPKNPVIILVPDFPGYCIQPNTRTYDWMNDLSYLAEVDVALAAKVPWDYEEYSREEELNIETSLEAMVDAARSKVVSVRSEDSNRPIILAGVGVSAAIACQVAVLEKVEGLVCIGFIVNSSEVKRGYEGDCILGLECPTVFVTGQLSIFSPVLDMEELRVKLKCKTNHILVGGANDELVMNHTTKMKEAVTQKLVDRCVLEEIGNFLKDILEPSPKIIRKPDIENTDFKKPVFSKKKPNNKPLARLNKGNQKLMVSPNKQTPKRQTANRKTIKTSGSSNVMIKDEELMPPPSSGMNQEYYLQCENPDSTINNIQQEEMFIPKLGNQKFSTLAELLQEQDNFNFNVSQTTSSLTSMNGSPVMITPDQKNIVVCSSNFQSLHNETTAPVMEEITPDQILDMPIVFADEPQEEEVKQSVDNGPYFITNINEFNDRKMVVKEEPVDEEEDIDVVCPTVSRTSIPERLKIKQVAYDSPSKVKLVVNKAPKSLIPSGYQTFSVPSQNTGNIQFVNRLPISANRIRRIDGGINSRIVPKTVSIRQIQDGNLKILKSASGQQIQLNKIKTMATTQKFKKII</sequence>
<dbReference type="EMBL" id="VUJU01001788">
    <property type="protein sequence ID" value="KAF0763829.1"/>
    <property type="molecule type" value="Genomic_DNA"/>
</dbReference>
<evidence type="ECO:0000259" key="2">
    <source>
        <dbReference type="Pfam" id="PF23154"/>
    </source>
</evidence>
<accession>A0A6G0Z0F5</accession>
<evidence type="ECO:0000256" key="1">
    <source>
        <dbReference type="SAM" id="MobiDB-lite"/>
    </source>
</evidence>
<dbReference type="Proteomes" id="UP000478052">
    <property type="component" value="Unassembled WGS sequence"/>
</dbReference>
<organism evidence="3 4">
    <name type="scientific">Aphis craccivora</name>
    <name type="common">Cowpea aphid</name>
    <dbReference type="NCBI Taxonomy" id="307492"/>
    <lineage>
        <taxon>Eukaryota</taxon>
        <taxon>Metazoa</taxon>
        <taxon>Ecdysozoa</taxon>
        <taxon>Arthropoda</taxon>
        <taxon>Hexapoda</taxon>
        <taxon>Insecta</taxon>
        <taxon>Pterygota</taxon>
        <taxon>Neoptera</taxon>
        <taxon>Paraneoptera</taxon>
        <taxon>Hemiptera</taxon>
        <taxon>Sternorrhyncha</taxon>
        <taxon>Aphidomorpha</taxon>
        <taxon>Aphidoidea</taxon>
        <taxon>Aphididae</taxon>
        <taxon>Aphidini</taxon>
        <taxon>Aphis</taxon>
        <taxon>Aphis</taxon>
    </lineage>
</organism>
<dbReference type="InterPro" id="IPR056519">
    <property type="entry name" value="KANSL3_1st"/>
</dbReference>
<comment type="caution">
    <text evidence="3">The sequence shown here is derived from an EMBL/GenBank/DDBJ whole genome shotgun (WGS) entry which is preliminary data.</text>
</comment>
<dbReference type="OrthoDB" id="6415022at2759"/>
<feature type="domain" description="KANSL3 helical" evidence="2">
    <location>
        <begin position="165"/>
        <end position="265"/>
    </location>
</feature>
<dbReference type="PANTHER" id="PTHR13136">
    <property type="entry name" value="TESTIS DEVELOPMENT PROTEIN PRTD"/>
    <property type="match status" value="1"/>
</dbReference>
<dbReference type="InterPro" id="IPR029058">
    <property type="entry name" value="AB_hydrolase_fold"/>
</dbReference>
<dbReference type="AlphaFoldDB" id="A0A6G0Z0F5"/>
<evidence type="ECO:0000313" key="4">
    <source>
        <dbReference type="Proteomes" id="UP000478052"/>
    </source>
</evidence>
<dbReference type="Pfam" id="PF23154">
    <property type="entry name" value="KANSL3_1st"/>
    <property type="match status" value="1"/>
</dbReference>
<evidence type="ECO:0000313" key="3">
    <source>
        <dbReference type="EMBL" id="KAF0763829.1"/>
    </source>
</evidence>
<gene>
    <name evidence="3" type="ORF">FWK35_00005560</name>
</gene>
<dbReference type="InterPro" id="IPR026555">
    <property type="entry name" value="NSL3/Tex30"/>
</dbReference>
<dbReference type="GO" id="GO:0045944">
    <property type="term" value="P:positive regulation of transcription by RNA polymerase II"/>
    <property type="evidence" value="ECO:0007669"/>
    <property type="project" value="TreeGrafter"/>
</dbReference>
<reference evidence="3 4" key="1">
    <citation type="submission" date="2019-08" db="EMBL/GenBank/DDBJ databases">
        <title>Whole genome of Aphis craccivora.</title>
        <authorList>
            <person name="Voronova N.V."/>
            <person name="Shulinski R.S."/>
            <person name="Bandarenka Y.V."/>
            <person name="Zhorov D.G."/>
            <person name="Warner D."/>
        </authorList>
    </citation>
    <scope>NUCLEOTIDE SEQUENCE [LARGE SCALE GENOMIC DNA]</scope>
    <source>
        <strain evidence="3">180601</strain>
        <tissue evidence="3">Whole Body</tissue>
    </source>
</reference>
<protein>
    <submittedName>
        <fullName evidence="3">KAT8 regulatory NSL complex subunit 3</fullName>
    </submittedName>
</protein>